<dbReference type="AlphaFoldDB" id="A0A0M3INF0"/>
<evidence type="ECO:0000313" key="2">
    <source>
        <dbReference type="WBParaSite" id="ALUE_0002027801-mRNA-1"/>
    </source>
</evidence>
<proteinExistence type="predicted"/>
<dbReference type="Proteomes" id="UP000036681">
    <property type="component" value="Unplaced"/>
</dbReference>
<accession>A0A0M3INF0</accession>
<organism evidence="1 2">
    <name type="scientific">Ascaris lumbricoides</name>
    <name type="common">Giant roundworm</name>
    <dbReference type="NCBI Taxonomy" id="6252"/>
    <lineage>
        <taxon>Eukaryota</taxon>
        <taxon>Metazoa</taxon>
        <taxon>Ecdysozoa</taxon>
        <taxon>Nematoda</taxon>
        <taxon>Chromadorea</taxon>
        <taxon>Rhabditida</taxon>
        <taxon>Spirurina</taxon>
        <taxon>Ascaridomorpha</taxon>
        <taxon>Ascaridoidea</taxon>
        <taxon>Ascarididae</taxon>
        <taxon>Ascaris</taxon>
    </lineage>
</organism>
<dbReference type="Gene3D" id="3.90.226.10">
    <property type="entry name" value="2-enoyl-CoA Hydratase, Chain A, domain 1"/>
    <property type="match status" value="1"/>
</dbReference>
<dbReference type="WBParaSite" id="ALUE_0002027801-mRNA-1">
    <property type="protein sequence ID" value="ALUE_0002027801-mRNA-1"/>
    <property type="gene ID" value="ALUE_0002027801"/>
</dbReference>
<name>A0A0M3INF0_ASCLU</name>
<evidence type="ECO:0000313" key="1">
    <source>
        <dbReference type="Proteomes" id="UP000036681"/>
    </source>
</evidence>
<sequence length="99" mass="10797">MLKLGTLMARTLRASTLNSTVKLMASTNTAAPAAMEMIKAEKAAMEMIKAEKAGEKNNVGLIHLNRPKALNALCDQLMSEVSLLVIIMSENDFIGHYYV</sequence>
<keyword evidence="1" id="KW-1185">Reference proteome</keyword>
<protein>
    <submittedName>
        <fullName evidence="2">3-hydroxyisobutyryl-CoA hydrolase, mitochondrial</fullName>
    </submittedName>
</protein>
<reference evidence="2" key="1">
    <citation type="submission" date="2017-02" db="UniProtKB">
        <authorList>
            <consortium name="WormBaseParasite"/>
        </authorList>
    </citation>
    <scope>IDENTIFICATION</scope>
</reference>